<name>A0ABP7V4N3_9ACTN</name>
<proteinExistence type="predicted"/>
<evidence type="ECO:0000313" key="1">
    <source>
        <dbReference type="EMBL" id="GAA4059518.1"/>
    </source>
</evidence>
<evidence type="ECO:0000313" key="2">
    <source>
        <dbReference type="Proteomes" id="UP001500683"/>
    </source>
</evidence>
<comment type="caution">
    <text evidence="1">The sequence shown here is derived from an EMBL/GenBank/DDBJ whole genome shotgun (WGS) entry which is preliminary data.</text>
</comment>
<dbReference type="EMBL" id="BAAAZG010000002">
    <property type="protein sequence ID" value="GAA4059518.1"/>
    <property type="molecule type" value="Genomic_DNA"/>
</dbReference>
<protein>
    <submittedName>
        <fullName evidence="1">Uncharacterized protein</fullName>
    </submittedName>
</protein>
<organism evidence="1 2">
    <name type="scientific">Actinomadura miaoliensis</name>
    <dbReference type="NCBI Taxonomy" id="430685"/>
    <lineage>
        <taxon>Bacteria</taxon>
        <taxon>Bacillati</taxon>
        <taxon>Actinomycetota</taxon>
        <taxon>Actinomycetes</taxon>
        <taxon>Streptosporangiales</taxon>
        <taxon>Thermomonosporaceae</taxon>
        <taxon>Actinomadura</taxon>
    </lineage>
</organism>
<dbReference type="RefSeq" id="WP_344942380.1">
    <property type="nucleotide sequence ID" value="NZ_BAAAZG010000002.1"/>
</dbReference>
<reference evidence="2" key="1">
    <citation type="journal article" date="2019" name="Int. J. Syst. Evol. Microbiol.">
        <title>The Global Catalogue of Microorganisms (GCM) 10K type strain sequencing project: providing services to taxonomists for standard genome sequencing and annotation.</title>
        <authorList>
            <consortium name="The Broad Institute Genomics Platform"/>
            <consortium name="The Broad Institute Genome Sequencing Center for Infectious Disease"/>
            <person name="Wu L."/>
            <person name="Ma J."/>
        </authorList>
    </citation>
    <scope>NUCLEOTIDE SEQUENCE [LARGE SCALE GENOMIC DNA]</scope>
    <source>
        <strain evidence="2">JCM 16702</strain>
    </source>
</reference>
<keyword evidence="2" id="KW-1185">Reference proteome</keyword>
<dbReference type="Proteomes" id="UP001500683">
    <property type="component" value="Unassembled WGS sequence"/>
</dbReference>
<accession>A0ABP7V4N3</accession>
<sequence>MVLDISAKEEEAIFVDRGEWSALSSVLAQLETRMPEIFTWDYQEQLQAARVRPKPMDED</sequence>
<gene>
    <name evidence="1" type="ORF">GCM10022214_10030</name>
</gene>